<evidence type="ECO:0000313" key="2">
    <source>
        <dbReference type="EMBL" id="TEB25229.1"/>
    </source>
</evidence>
<organism evidence="2 3">
    <name type="scientific">Coprinellus micaceus</name>
    <name type="common">Glistening ink-cap mushroom</name>
    <name type="synonym">Coprinus micaceus</name>
    <dbReference type="NCBI Taxonomy" id="71717"/>
    <lineage>
        <taxon>Eukaryota</taxon>
        <taxon>Fungi</taxon>
        <taxon>Dikarya</taxon>
        <taxon>Basidiomycota</taxon>
        <taxon>Agaricomycotina</taxon>
        <taxon>Agaricomycetes</taxon>
        <taxon>Agaricomycetidae</taxon>
        <taxon>Agaricales</taxon>
        <taxon>Agaricineae</taxon>
        <taxon>Psathyrellaceae</taxon>
        <taxon>Coprinellus</taxon>
    </lineage>
</organism>
<accession>A0A4Y7SVG5</accession>
<evidence type="ECO:0000313" key="3">
    <source>
        <dbReference type="Proteomes" id="UP000298030"/>
    </source>
</evidence>
<dbReference type="AlphaFoldDB" id="A0A4Y7SVG5"/>
<reference evidence="2 3" key="1">
    <citation type="journal article" date="2019" name="Nat. Ecol. Evol.">
        <title>Megaphylogeny resolves global patterns of mushroom evolution.</title>
        <authorList>
            <person name="Varga T."/>
            <person name="Krizsan K."/>
            <person name="Foldi C."/>
            <person name="Dima B."/>
            <person name="Sanchez-Garcia M."/>
            <person name="Sanchez-Ramirez S."/>
            <person name="Szollosi G.J."/>
            <person name="Szarkandi J.G."/>
            <person name="Papp V."/>
            <person name="Albert L."/>
            <person name="Andreopoulos W."/>
            <person name="Angelini C."/>
            <person name="Antonin V."/>
            <person name="Barry K.W."/>
            <person name="Bougher N.L."/>
            <person name="Buchanan P."/>
            <person name="Buyck B."/>
            <person name="Bense V."/>
            <person name="Catcheside P."/>
            <person name="Chovatia M."/>
            <person name="Cooper J."/>
            <person name="Damon W."/>
            <person name="Desjardin D."/>
            <person name="Finy P."/>
            <person name="Geml J."/>
            <person name="Haridas S."/>
            <person name="Hughes K."/>
            <person name="Justo A."/>
            <person name="Karasinski D."/>
            <person name="Kautmanova I."/>
            <person name="Kiss B."/>
            <person name="Kocsube S."/>
            <person name="Kotiranta H."/>
            <person name="LaButti K.M."/>
            <person name="Lechner B.E."/>
            <person name="Liimatainen K."/>
            <person name="Lipzen A."/>
            <person name="Lukacs Z."/>
            <person name="Mihaltcheva S."/>
            <person name="Morgado L.N."/>
            <person name="Niskanen T."/>
            <person name="Noordeloos M.E."/>
            <person name="Ohm R.A."/>
            <person name="Ortiz-Santana B."/>
            <person name="Ovrebo C."/>
            <person name="Racz N."/>
            <person name="Riley R."/>
            <person name="Savchenko A."/>
            <person name="Shiryaev A."/>
            <person name="Soop K."/>
            <person name="Spirin V."/>
            <person name="Szebenyi C."/>
            <person name="Tomsovsky M."/>
            <person name="Tulloss R.E."/>
            <person name="Uehling J."/>
            <person name="Grigoriev I.V."/>
            <person name="Vagvolgyi C."/>
            <person name="Papp T."/>
            <person name="Martin F.M."/>
            <person name="Miettinen O."/>
            <person name="Hibbett D.S."/>
            <person name="Nagy L.G."/>
        </authorList>
    </citation>
    <scope>NUCLEOTIDE SEQUENCE [LARGE SCALE GENOMIC DNA]</scope>
    <source>
        <strain evidence="2 3">FP101781</strain>
    </source>
</reference>
<name>A0A4Y7SVG5_COPMI</name>
<dbReference type="EMBL" id="QPFP01000058">
    <property type="protein sequence ID" value="TEB25229.1"/>
    <property type="molecule type" value="Genomic_DNA"/>
</dbReference>
<gene>
    <name evidence="2" type="ORF">FA13DRAFT_1174665</name>
</gene>
<dbReference type="Proteomes" id="UP000298030">
    <property type="component" value="Unassembled WGS sequence"/>
</dbReference>
<protein>
    <submittedName>
        <fullName evidence="2">Uncharacterized protein</fullName>
    </submittedName>
</protein>
<evidence type="ECO:0000256" key="1">
    <source>
        <dbReference type="SAM" id="MobiDB-lite"/>
    </source>
</evidence>
<comment type="caution">
    <text evidence="2">The sequence shown here is derived from an EMBL/GenBank/DDBJ whole genome shotgun (WGS) entry which is preliminary data.</text>
</comment>
<sequence length="212" mass="23770">MILDFLTDLNDEADLSLAPAHDYLDDLESFFNVFCSGIFQFNSDGSERALTDKARSIVAGWDNESAGLALASKAMPINPTRRQRELAMDLIEESWGPVCRDLFDEFSEWVWEMHVEKGKLVRGYEKNIRAILRAAKPGSNAALPETAEAYYESVFAPLYRKAQSHYEAIVDMLHRAVVSLEDSPESSGPAPSVSIPRTNLKGRDLKRPAQHH</sequence>
<keyword evidence="3" id="KW-1185">Reference proteome</keyword>
<feature type="region of interest" description="Disordered" evidence="1">
    <location>
        <begin position="182"/>
        <end position="212"/>
    </location>
</feature>
<feature type="compositionally biased region" description="Basic and acidic residues" evidence="1">
    <location>
        <begin position="201"/>
        <end position="212"/>
    </location>
</feature>
<proteinExistence type="predicted"/>